<feature type="domain" description="Condensin-2 complex subunit H2 C-terminal" evidence="5">
    <location>
        <begin position="182"/>
        <end position="297"/>
    </location>
</feature>
<evidence type="ECO:0000259" key="5">
    <source>
        <dbReference type="Pfam" id="PF16858"/>
    </source>
</evidence>
<dbReference type="AlphaFoldDB" id="A0A8C6H8M9"/>
<organism evidence="6 7">
    <name type="scientific">Mus spicilegus</name>
    <name type="common">Mound-building mouse</name>
    <dbReference type="NCBI Taxonomy" id="10103"/>
    <lineage>
        <taxon>Eukaryota</taxon>
        <taxon>Metazoa</taxon>
        <taxon>Chordata</taxon>
        <taxon>Craniata</taxon>
        <taxon>Vertebrata</taxon>
        <taxon>Euteleostomi</taxon>
        <taxon>Mammalia</taxon>
        <taxon>Eutheria</taxon>
        <taxon>Euarchontoglires</taxon>
        <taxon>Glires</taxon>
        <taxon>Rodentia</taxon>
        <taxon>Myomorpha</taxon>
        <taxon>Muroidea</taxon>
        <taxon>Muridae</taxon>
        <taxon>Murinae</taxon>
        <taxon>Mus</taxon>
        <taxon>Mus</taxon>
    </lineage>
</organism>
<dbReference type="Proteomes" id="UP000694415">
    <property type="component" value="Unplaced"/>
</dbReference>
<reference evidence="6" key="2">
    <citation type="submission" date="2025-09" db="UniProtKB">
        <authorList>
            <consortium name="Ensembl"/>
        </authorList>
    </citation>
    <scope>IDENTIFICATION</scope>
</reference>
<dbReference type="GeneTree" id="ENSGT00390000014443"/>
<feature type="compositionally biased region" description="Basic and acidic residues" evidence="4">
    <location>
        <begin position="17"/>
        <end position="37"/>
    </location>
</feature>
<dbReference type="GO" id="GO:0005634">
    <property type="term" value="C:nucleus"/>
    <property type="evidence" value="ECO:0007669"/>
    <property type="project" value="TreeGrafter"/>
</dbReference>
<evidence type="ECO:0000256" key="1">
    <source>
        <dbReference type="ARBA" id="ARBA00016903"/>
    </source>
</evidence>
<keyword evidence="7" id="KW-1185">Reference proteome</keyword>
<protein>
    <recommendedName>
        <fullName evidence="1">Condensin-2 complex subunit H2</fullName>
    </recommendedName>
    <alternativeName>
        <fullName evidence="3">Non-SMC condensin II complex subunit H2</fullName>
    </alternativeName>
</protein>
<evidence type="ECO:0000313" key="6">
    <source>
        <dbReference type="Ensembl" id="ENSMSIP00000017963.1"/>
    </source>
</evidence>
<dbReference type="GO" id="GO:0000796">
    <property type="term" value="C:condensin complex"/>
    <property type="evidence" value="ECO:0007669"/>
    <property type="project" value="TreeGrafter"/>
</dbReference>
<proteinExistence type="predicted"/>
<feature type="region of interest" description="Disordered" evidence="4">
    <location>
        <begin position="1"/>
        <end position="73"/>
    </location>
</feature>
<reference evidence="6" key="1">
    <citation type="submission" date="2025-08" db="UniProtKB">
        <authorList>
            <consortium name="Ensembl"/>
        </authorList>
    </citation>
    <scope>IDENTIFICATION</scope>
</reference>
<keyword evidence="2" id="KW-0226">DNA condensation</keyword>
<dbReference type="GO" id="GO:0003682">
    <property type="term" value="F:chromatin binding"/>
    <property type="evidence" value="ECO:0007669"/>
    <property type="project" value="TreeGrafter"/>
</dbReference>
<evidence type="ECO:0000313" key="7">
    <source>
        <dbReference type="Proteomes" id="UP000694415"/>
    </source>
</evidence>
<name>A0A8C6H8M9_MUSSI</name>
<dbReference type="InterPro" id="IPR031737">
    <property type="entry name" value="CNDH2_C"/>
</dbReference>
<sequence length="346" mass="40383">MDGEEFTKPHHSSVSSRFRERITHRALEPASRLHETPDPWQSLDHFDSLDSKPFKKGKPYSVPPGVEEAPGQKCKRKDATELQDFHQWYLNVYVKHTDGRRAWQKGPTFADMDILYWEHEKEWLETLQKLRRCKIMERWKDLWLTDEDRLEESLEDPGVADDFLEPKEYAEEPEGEMPGETELVKRNVELFIATSRKLIQETELSQRIRDWEDKIQPLLHEEQHVPFDIHTYGDQLASWFPQLNESCPFSELLAGQPAFEVCRSMLATLQLITQQPGLEAAVDTMSLRLLTHQQAHSCFQTYTAPSMAQPSLEWRAPRQGWKVVYICKFLPLWGYSLQCCLLAGLA</sequence>
<dbReference type="GO" id="GO:0010032">
    <property type="term" value="P:meiotic chromosome condensation"/>
    <property type="evidence" value="ECO:0007669"/>
    <property type="project" value="TreeGrafter"/>
</dbReference>
<dbReference type="GO" id="GO:0051306">
    <property type="term" value="P:mitotic sister chromatid separation"/>
    <property type="evidence" value="ECO:0007669"/>
    <property type="project" value="TreeGrafter"/>
</dbReference>
<evidence type="ECO:0000256" key="3">
    <source>
        <dbReference type="ARBA" id="ARBA00030479"/>
    </source>
</evidence>
<dbReference type="PANTHER" id="PTHR14324">
    <property type="entry name" value="CONDENSIN-2 COMPLEX SUBUNIT H2"/>
    <property type="match status" value="1"/>
</dbReference>
<evidence type="ECO:0000256" key="4">
    <source>
        <dbReference type="SAM" id="MobiDB-lite"/>
    </source>
</evidence>
<dbReference type="Pfam" id="PF16858">
    <property type="entry name" value="CNDH2_C"/>
    <property type="match status" value="1"/>
</dbReference>
<feature type="compositionally biased region" description="Basic and acidic residues" evidence="4">
    <location>
        <begin position="44"/>
        <end position="53"/>
    </location>
</feature>
<dbReference type="Ensembl" id="ENSMSIT00000022702.1">
    <property type="protein sequence ID" value="ENSMSIP00000017963.1"/>
    <property type="gene ID" value="ENSMSIG00000015308.1"/>
</dbReference>
<accession>A0A8C6H8M9</accession>
<dbReference type="PANTHER" id="PTHR14324:SF3">
    <property type="entry name" value="CONDENSIN-2 COMPLEX SUBUNIT H2"/>
    <property type="match status" value="1"/>
</dbReference>
<dbReference type="InterPro" id="IPR031739">
    <property type="entry name" value="Ncaph2"/>
</dbReference>
<evidence type="ECO:0000256" key="2">
    <source>
        <dbReference type="ARBA" id="ARBA00023067"/>
    </source>
</evidence>